<evidence type="ECO:0000313" key="1">
    <source>
        <dbReference type="EMBL" id="KRG73635.1"/>
    </source>
</evidence>
<gene>
    <name evidence="1" type="ORF">ABB28_09790</name>
</gene>
<keyword evidence="2" id="KW-1185">Reference proteome</keyword>
<proteinExistence type="predicted"/>
<dbReference type="PATRIC" id="fig|517011.3.peg.1668"/>
<name>A0A0R0D891_9GAMM</name>
<sequence>MGDGSVSYQPNMITNEIIRRWAVIGYIWFVGSRAGDTPSRLAACKLLLGVGRAAGLAGGRQELLLRASF</sequence>
<dbReference type="Proteomes" id="UP000051386">
    <property type="component" value="Unassembled WGS sequence"/>
</dbReference>
<organism evidence="1 2">
    <name type="scientific">Stenotrophomonas chelatiphaga</name>
    <dbReference type="NCBI Taxonomy" id="517011"/>
    <lineage>
        <taxon>Bacteria</taxon>
        <taxon>Pseudomonadati</taxon>
        <taxon>Pseudomonadota</taxon>
        <taxon>Gammaproteobacteria</taxon>
        <taxon>Lysobacterales</taxon>
        <taxon>Lysobacteraceae</taxon>
        <taxon>Stenotrophomonas</taxon>
    </lineage>
</organism>
<accession>A0A0R0D891</accession>
<dbReference type="AlphaFoldDB" id="A0A0R0D891"/>
<evidence type="ECO:0000313" key="2">
    <source>
        <dbReference type="Proteomes" id="UP000051386"/>
    </source>
</evidence>
<dbReference type="RefSeq" id="WP_211260380.1">
    <property type="nucleotide sequence ID" value="NZ_LDJK01000041.1"/>
</dbReference>
<feature type="non-terminal residue" evidence="1">
    <location>
        <position position="69"/>
    </location>
</feature>
<comment type="caution">
    <text evidence="1">The sequence shown here is derived from an EMBL/GenBank/DDBJ whole genome shotgun (WGS) entry which is preliminary data.</text>
</comment>
<protein>
    <submittedName>
        <fullName evidence="1">Uncharacterized protein</fullName>
    </submittedName>
</protein>
<reference evidence="1 2" key="1">
    <citation type="submission" date="2015-05" db="EMBL/GenBank/DDBJ databases">
        <title>Genome sequencing and analysis of members of genus Stenotrophomonas.</title>
        <authorList>
            <person name="Patil P.P."/>
            <person name="Midha S."/>
            <person name="Patil P.B."/>
        </authorList>
    </citation>
    <scope>NUCLEOTIDE SEQUENCE [LARGE SCALE GENOMIC DNA]</scope>
    <source>
        <strain evidence="1 2">DSM 21508</strain>
    </source>
</reference>
<dbReference type="EMBL" id="LDJK01000041">
    <property type="protein sequence ID" value="KRG73635.1"/>
    <property type="molecule type" value="Genomic_DNA"/>
</dbReference>